<keyword evidence="4" id="KW-0999">Mitochondrion inner membrane</keyword>
<feature type="repeat" description="Solcar" evidence="8">
    <location>
        <begin position="88"/>
        <end position="170"/>
    </location>
</feature>
<dbReference type="GO" id="GO:0005743">
    <property type="term" value="C:mitochondrial inner membrane"/>
    <property type="evidence" value="ECO:0007669"/>
    <property type="project" value="UniProtKB-SubCell"/>
</dbReference>
<sequence length="170" mass="18745">MDGRKGTPTPLKSLPFGYTFTAGAIAGVTELLCLYPLDVKIIKTEGFGRLYRGLVPPLMLEAPKRAVKFAANDFWATTYKRLTGSDKLTQNLSLLTGMSAGATESIVVVPFELVKIRLQDRNSSYKGPIDVVLKTVKSQGIFGLYGGLESTFWRHVFVLFFSSEFPTLLN</sequence>
<dbReference type="Gene3D" id="1.50.40.10">
    <property type="entry name" value="Mitochondrial carrier domain"/>
    <property type="match status" value="1"/>
</dbReference>
<dbReference type="GO" id="GO:0043490">
    <property type="term" value="P:malate-aspartate shuttle"/>
    <property type="evidence" value="ECO:0007669"/>
    <property type="project" value="TreeGrafter"/>
</dbReference>
<dbReference type="Pfam" id="PF00153">
    <property type="entry name" value="Mito_carr"/>
    <property type="match status" value="2"/>
</dbReference>
<keyword evidence="12" id="KW-1185">Reference proteome</keyword>
<dbReference type="PROSITE" id="PS50920">
    <property type="entry name" value="SOLCAR"/>
    <property type="match status" value="1"/>
</dbReference>
<comment type="caution">
    <text evidence="11">The sequence shown here is derived from an EMBL/GenBank/DDBJ whole genome shotgun (WGS) entry which is preliminary data.</text>
</comment>
<name>A0A5B0PT82_PUCGR</name>
<evidence type="ECO:0000256" key="9">
    <source>
        <dbReference type="RuleBase" id="RU000488"/>
    </source>
</evidence>
<reference evidence="11 12" key="1">
    <citation type="submission" date="2019-05" db="EMBL/GenBank/DDBJ databases">
        <title>Emergence of the Ug99 lineage of the wheat stem rust pathogen through somatic hybridization.</title>
        <authorList>
            <person name="Li F."/>
            <person name="Upadhyaya N.M."/>
            <person name="Sperschneider J."/>
            <person name="Matny O."/>
            <person name="Nguyen-Phuc H."/>
            <person name="Mago R."/>
            <person name="Raley C."/>
            <person name="Miller M.E."/>
            <person name="Silverstein K.A.T."/>
            <person name="Henningsen E."/>
            <person name="Hirsch C.D."/>
            <person name="Visser B."/>
            <person name="Pretorius Z.A."/>
            <person name="Steffenson B.J."/>
            <person name="Schwessinger B."/>
            <person name="Dodds P.N."/>
            <person name="Figueroa M."/>
        </authorList>
    </citation>
    <scope>NUCLEOTIDE SEQUENCE [LARGE SCALE GENOMIC DNA]</scope>
    <source>
        <strain evidence="11">21-0</strain>
    </source>
</reference>
<gene>
    <name evidence="11" type="ORF">PGT21_004657</name>
</gene>
<keyword evidence="3 8" id="KW-0812">Transmembrane</keyword>
<evidence type="ECO:0000256" key="3">
    <source>
        <dbReference type="ARBA" id="ARBA00022692"/>
    </source>
</evidence>
<dbReference type="GO" id="GO:0015183">
    <property type="term" value="F:L-aspartate transmembrane transporter activity"/>
    <property type="evidence" value="ECO:0007669"/>
    <property type="project" value="TreeGrafter"/>
</dbReference>
<organism evidence="11 12">
    <name type="scientific">Puccinia graminis f. sp. tritici</name>
    <dbReference type="NCBI Taxonomy" id="56615"/>
    <lineage>
        <taxon>Eukaryota</taxon>
        <taxon>Fungi</taxon>
        <taxon>Dikarya</taxon>
        <taxon>Basidiomycota</taxon>
        <taxon>Pucciniomycotina</taxon>
        <taxon>Pucciniomycetes</taxon>
        <taxon>Pucciniales</taxon>
        <taxon>Pucciniaceae</taxon>
        <taxon>Puccinia</taxon>
    </lineage>
</organism>
<evidence type="ECO:0000256" key="8">
    <source>
        <dbReference type="PROSITE-ProRule" id="PRU00282"/>
    </source>
</evidence>
<dbReference type="PANTHER" id="PTHR45678">
    <property type="entry name" value="MITOCHONDRIAL 2-OXODICARBOXYLATE CARRIER 1-RELATED"/>
    <property type="match status" value="1"/>
</dbReference>
<feature type="transmembrane region" description="Helical" evidence="10">
    <location>
        <begin position="16"/>
        <end position="37"/>
    </location>
</feature>
<keyword evidence="6" id="KW-0496">Mitochondrion</keyword>
<keyword evidence="5 10" id="KW-1133">Transmembrane helix</keyword>
<evidence type="ECO:0000256" key="4">
    <source>
        <dbReference type="ARBA" id="ARBA00022792"/>
    </source>
</evidence>
<evidence type="ECO:0000256" key="5">
    <source>
        <dbReference type="ARBA" id="ARBA00022989"/>
    </source>
</evidence>
<dbReference type="PANTHER" id="PTHR45678:SF1">
    <property type="entry name" value="MITOCHONDRIAL 2-OXODICARBOXYLATE CARRIER 1-RELATED"/>
    <property type="match status" value="1"/>
</dbReference>
<comment type="similarity">
    <text evidence="2 9">Belongs to the mitochondrial carrier (TC 2.A.29) family.</text>
</comment>
<evidence type="ECO:0000256" key="6">
    <source>
        <dbReference type="ARBA" id="ARBA00023128"/>
    </source>
</evidence>
<protein>
    <submittedName>
        <fullName evidence="11">Uncharacterized protein</fullName>
    </submittedName>
</protein>
<evidence type="ECO:0000313" key="11">
    <source>
        <dbReference type="EMBL" id="KAA1103923.1"/>
    </source>
</evidence>
<dbReference type="GO" id="GO:0005313">
    <property type="term" value="F:L-glutamate transmembrane transporter activity"/>
    <property type="evidence" value="ECO:0007669"/>
    <property type="project" value="TreeGrafter"/>
</dbReference>
<evidence type="ECO:0000256" key="7">
    <source>
        <dbReference type="ARBA" id="ARBA00023136"/>
    </source>
</evidence>
<evidence type="ECO:0000313" key="12">
    <source>
        <dbReference type="Proteomes" id="UP000324748"/>
    </source>
</evidence>
<proteinExistence type="inferred from homology"/>
<dbReference type="InterPro" id="IPR018108">
    <property type="entry name" value="MCP_transmembrane"/>
</dbReference>
<dbReference type="InterPro" id="IPR051028">
    <property type="entry name" value="Mito_Solute_Carrier"/>
</dbReference>
<evidence type="ECO:0000256" key="10">
    <source>
        <dbReference type="SAM" id="Phobius"/>
    </source>
</evidence>
<dbReference type="SUPFAM" id="SSF103506">
    <property type="entry name" value="Mitochondrial carrier"/>
    <property type="match status" value="1"/>
</dbReference>
<dbReference type="Proteomes" id="UP000324748">
    <property type="component" value="Unassembled WGS sequence"/>
</dbReference>
<keyword evidence="7 8" id="KW-0472">Membrane</keyword>
<evidence type="ECO:0000256" key="2">
    <source>
        <dbReference type="ARBA" id="ARBA00006375"/>
    </source>
</evidence>
<dbReference type="InterPro" id="IPR023395">
    <property type="entry name" value="MCP_dom_sf"/>
</dbReference>
<dbReference type="EMBL" id="VSWC01000041">
    <property type="protein sequence ID" value="KAA1103923.1"/>
    <property type="molecule type" value="Genomic_DNA"/>
</dbReference>
<dbReference type="OrthoDB" id="434783at2759"/>
<accession>A0A5B0PT82</accession>
<keyword evidence="9" id="KW-0813">Transport</keyword>
<comment type="subcellular location">
    <subcellularLocation>
        <location evidence="1">Mitochondrion inner membrane</location>
        <topology evidence="1">Multi-pass membrane protein</topology>
    </subcellularLocation>
</comment>
<evidence type="ECO:0000256" key="1">
    <source>
        <dbReference type="ARBA" id="ARBA00004448"/>
    </source>
</evidence>
<dbReference type="AlphaFoldDB" id="A0A5B0PT82"/>